<dbReference type="PROSITE" id="PS50943">
    <property type="entry name" value="HTH_CROC1"/>
    <property type="match status" value="1"/>
</dbReference>
<evidence type="ECO:0000313" key="2">
    <source>
        <dbReference type="EMBL" id="TLM79031.1"/>
    </source>
</evidence>
<feature type="domain" description="HTH cro/C1-type" evidence="1">
    <location>
        <begin position="30"/>
        <end position="85"/>
    </location>
</feature>
<name>A0ABY2UKR4_9GAMM</name>
<organism evidence="2 3">
    <name type="scientific">Microbulbifer harenosus</name>
    <dbReference type="NCBI Taxonomy" id="2576840"/>
    <lineage>
        <taxon>Bacteria</taxon>
        <taxon>Pseudomonadati</taxon>
        <taxon>Pseudomonadota</taxon>
        <taxon>Gammaproteobacteria</taxon>
        <taxon>Cellvibrionales</taxon>
        <taxon>Microbulbiferaceae</taxon>
        <taxon>Microbulbifer</taxon>
    </lineage>
</organism>
<accession>A0ABY2UKR4</accession>
<evidence type="ECO:0000313" key="3">
    <source>
        <dbReference type="Proteomes" id="UP000306791"/>
    </source>
</evidence>
<dbReference type="Proteomes" id="UP000306791">
    <property type="component" value="Unassembled WGS sequence"/>
</dbReference>
<sequence length="102" mass="11654">MILNAEQRQALLIELLTNYMLGKLTQGQLLQYLRKEILGLNQTQYAELVNISRRTLSDLERDKSSPANTVINKVFKPFGLRAGLVPIHTHVVQKLLTQQVKQ</sequence>
<gene>
    <name evidence="2" type="ORF">FDY93_02650</name>
</gene>
<proteinExistence type="predicted"/>
<dbReference type="RefSeq" id="WP_138234207.1">
    <property type="nucleotide sequence ID" value="NZ_CP185860.1"/>
</dbReference>
<dbReference type="InterPro" id="IPR010982">
    <property type="entry name" value="Lambda_DNA-bd_dom_sf"/>
</dbReference>
<protein>
    <submittedName>
        <fullName evidence="2">Helix-turn-helix transcriptional regulator</fullName>
    </submittedName>
</protein>
<dbReference type="SUPFAM" id="SSF47413">
    <property type="entry name" value="lambda repressor-like DNA-binding domains"/>
    <property type="match status" value="1"/>
</dbReference>
<dbReference type="CDD" id="cd00093">
    <property type="entry name" value="HTH_XRE"/>
    <property type="match status" value="1"/>
</dbReference>
<keyword evidence="3" id="KW-1185">Reference proteome</keyword>
<dbReference type="Pfam" id="PF01381">
    <property type="entry name" value="HTH_3"/>
    <property type="match status" value="1"/>
</dbReference>
<evidence type="ECO:0000259" key="1">
    <source>
        <dbReference type="PROSITE" id="PS50943"/>
    </source>
</evidence>
<reference evidence="2 3" key="1">
    <citation type="submission" date="2019-05" db="EMBL/GenBank/DDBJ databases">
        <title>Microbulbifer harenosus sp. nov., an alginate-degrading bacterium isolated from coastal sand.</title>
        <authorList>
            <person name="Huang H."/>
            <person name="Mo K."/>
            <person name="Bao S."/>
        </authorList>
    </citation>
    <scope>NUCLEOTIDE SEQUENCE [LARGE SCALE GENOMIC DNA]</scope>
    <source>
        <strain evidence="2 3">HB161719</strain>
    </source>
</reference>
<dbReference type="InterPro" id="IPR001387">
    <property type="entry name" value="Cro/C1-type_HTH"/>
</dbReference>
<dbReference type="EMBL" id="VANI01000004">
    <property type="protein sequence ID" value="TLM79031.1"/>
    <property type="molecule type" value="Genomic_DNA"/>
</dbReference>
<dbReference type="Gene3D" id="1.10.260.40">
    <property type="entry name" value="lambda repressor-like DNA-binding domains"/>
    <property type="match status" value="1"/>
</dbReference>
<comment type="caution">
    <text evidence="2">The sequence shown here is derived from an EMBL/GenBank/DDBJ whole genome shotgun (WGS) entry which is preliminary data.</text>
</comment>
<dbReference type="SMART" id="SM00530">
    <property type="entry name" value="HTH_XRE"/>
    <property type="match status" value="1"/>
</dbReference>